<feature type="transmembrane region" description="Helical" evidence="1">
    <location>
        <begin position="87"/>
        <end position="106"/>
    </location>
</feature>
<gene>
    <name evidence="2" type="ORF">FHX34_1011283</name>
</gene>
<dbReference type="Proteomes" id="UP000320239">
    <property type="component" value="Unassembled WGS sequence"/>
</dbReference>
<sequence>MRRGEVARAWPMIRRSCLDPVAKANGVGVSRQQSHGTWGTSTYTSFDPEGVSRLAPRLASGEAVVRPEWRRDSREGRRAMLVTVRDTVIVIGFVVLCVAGWLWFAVTR</sequence>
<dbReference type="EMBL" id="VIWY01000001">
    <property type="protein sequence ID" value="TWG26302.1"/>
    <property type="molecule type" value="Genomic_DNA"/>
</dbReference>
<keyword evidence="3" id="KW-1185">Reference proteome</keyword>
<evidence type="ECO:0000313" key="3">
    <source>
        <dbReference type="Proteomes" id="UP000320239"/>
    </source>
</evidence>
<name>A0A561WR04_ACTTI</name>
<keyword evidence="1" id="KW-1133">Transmembrane helix</keyword>
<comment type="caution">
    <text evidence="2">The sequence shown here is derived from an EMBL/GenBank/DDBJ whole genome shotgun (WGS) entry which is preliminary data.</text>
</comment>
<dbReference type="AlphaFoldDB" id="A0A561WR04"/>
<evidence type="ECO:0000313" key="2">
    <source>
        <dbReference type="EMBL" id="TWG26302.1"/>
    </source>
</evidence>
<keyword evidence="1" id="KW-0472">Membrane</keyword>
<reference evidence="2 3" key="1">
    <citation type="submission" date="2019-06" db="EMBL/GenBank/DDBJ databases">
        <title>Sequencing the genomes of 1000 actinobacteria strains.</title>
        <authorList>
            <person name="Klenk H.-P."/>
        </authorList>
    </citation>
    <scope>NUCLEOTIDE SEQUENCE [LARGE SCALE GENOMIC DNA]</scope>
    <source>
        <strain evidence="2 3">DSM 43866</strain>
    </source>
</reference>
<keyword evidence="1" id="KW-0812">Transmembrane</keyword>
<accession>A0A561WR04</accession>
<protein>
    <submittedName>
        <fullName evidence="2">Uncharacterized protein</fullName>
    </submittedName>
</protein>
<proteinExistence type="predicted"/>
<evidence type="ECO:0000256" key="1">
    <source>
        <dbReference type="SAM" id="Phobius"/>
    </source>
</evidence>
<organism evidence="2 3">
    <name type="scientific">Actinoplanes teichomyceticus</name>
    <dbReference type="NCBI Taxonomy" id="1867"/>
    <lineage>
        <taxon>Bacteria</taxon>
        <taxon>Bacillati</taxon>
        <taxon>Actinomycetota</taxon>
        <taxon>Actinomycetes</taxon>
        <taxon>Micromonosporales</taxon>
        <taxon>Micromonosporaceae</taxon>
        <taxon>Actinoplanes</taxon>
    </lineage>
</organism>